<evidence type="ECO:0000313" key="2">
    <source>
        <dbReference type="EMBL" id="SFS59870.1"/>
    </source>
</evidence>
<evidence type="ECO:0000313" key="3">
    <source>
        <dbReference type="Proteomes" id="UP000198660"/>
    </source>
</evidence>
<evidence type="ECO:0000259" key="1">
    <source>
        <dbReference type="Pfam" id="PF05239"/>
    </source>
</evidence>
<dbReference type="Pfam" id="PF05239">
    <property type="entry name" value="PRC"/>
    <property type="match status" value="1"/>
</dbReference>
<name>A0A1I6R5L5_9BACL</name>
<dbReference type="RefSeq" id="WP_091835761.1">
    <property type="nucleotide sequence ID" value="NZ_FPAA01000004.1"/>
</dbReference>
<dbReference type="OrthoDB" id="2468688at2"/>
<dbReference type="AlphaFoldDB" id="A0A1I6R5L5"/>
<dbReference type="EMBL" id="FPAA01000004">
    <property type="protein sequence ID" value="SFS59870.1"/>
    <property type="molecule type" value="Genomic_DNA"/>
</dbReference>
<keyword evidence="3" id="KW-1185">Reference proteome</keyword>
<dbReference type="NCBIfam" id="TIGR02888">
    <property type="entry name" value="spore_YlmC_YmxH"/>
    <property type="match status" value="1"/>
</dbReference>
<dbReference type="Gene3D" id="2.30.30.240">
    <property type="entry name" value="PRC-barrel domain"/>
    <property type="match status" value="1"/>
</dbReference>
<dbReference type="InterPro" id="IPR027275">
    <property type="entry name" value="PRC-brl_dom"/>
</dbReference>
<dbReference type="InterPro" id="IPR014238">
    <property type="entry name" value="Spore_YlmC/YmxH"/>
</dbReference>
<organism evidence="2 3">
    <name type="scientific">Marininema halotolerans</name>
    <dbReference type="NCBI Taxonomy" id="1155944"/>
    <lineage>
        <taxon>Bacteria</taxon>
        <taxon>Bacillati</taxon>
        <taxon>Bacillota</taxon>
        <taxon>Bacilli</taxon>
        <taxon>Bacillales</taxon>
        <taxon>Thermoactinomycetaceae</taxon>
        <taxon>Marininema</taxon>
    </lineage>
</organism>
<gene>
    <name evidence="2" type="ORF">SAMN05444972_104141</name>
</gene>
<feature type="domain" description="PRC-barrel" evidence="1">
    <location>
        <begin position="1"/>
        <end position="76"/>
    </location>
</feature>
<protein>
    <submittedName>
        <fullName evidence="2">Sporulation protein, YlmC/YmxH family</fullName>
    </submittedName>
</protein>
<dbReference type="SUPFAM" id="SSF50346">
    <property type="entry name" value="PRC-barrel domain"/>
    <property type="match status" value="1"/>
</dbReference>
<reference evidence="3" key="1">
    <citation type="submission" date="2016-10" db="EMBL/GenBank/DDBJ databases">
        <authorList>
            <person name="Varghese N."/>
            <person name="Submissions S."/>
        </authorList>
    </citation>
    <scope>NUCLEOTIDE SEQUENCE [LARGE SCALE GENOMIC DNA]</scope>
    <source>
        <strain evidence="3">DSM 45789</strain>
    </source>
</reference>
<dbReference type="PANTHER" id="PTHR40061">
    <property type="entry name" value="SPORULATION PROTEIN YLMC-RELATED"/>
    <property type="match status" value="1"/>
</dbReference>
<proteinExistence type="predicted"/>
<accession>A0A1I6R5L5</accession>
<dbReference type="PANTHER" id="PTHR40061:SF2">
    <property type="entry name" value="PRC-BARREL DOMAIN-CONTAINING PROTEIN"/>
    <property type="match status" value="1"/>
</dbReference>
<sequence length="84" mass="9401">MRWSELAGKELIDIAGGERMGSLGQADLVIDPENGKVEALLLSIGSSWFGRQQEEKMIRWKHIRKIGPEMVIVEVDHPSSARES</sequence>
<dbReference type="InterPro" id="IPR011033">
    <property type="entry name" value="PRC_barrel-like_sf"/>
</dbReference>
<dbReference type="Proteomes" id="UP000198660">
    <property type="component" value="Unassembled WGS sequence"/>
</dbReference>